<feature type="region of interest" description="Disordered" evidence="1">
    <location>
        <begin position="509"/>
        <end position="547"/>
    </location>
</feature>
<dbReference type="EMBL" id="VDEP01000050">
    <property type="protein sequence ID" value="KAA1134578.1"/>
    <property type="molecule type" value="Genomic_DNA"/>
</dbReference>
<feature type="region of interest" description="Disordered" evidence="1">
    <location>
        <begin position="1913"/>
        <end position="1955"/>
    </location>
</feature>
<feature type="compositionally biased region" description="Polar residues" evidence="1">
    <location>
        <begin position="80"/>
        <end position="95"/>
    </location>
</feature>
<feature type="compositionally biased region" description="Basic and acidic residues" evidence="1">
    <location>
        <begin position="2049"/>
        <end position="2065"/>
    </location>
</feature>
<dbReference type="GO" id="GO:0003682">
    <property type="term" value="F:chromatin binding"/>
    <property type="evidence" value="ECO:0007669"/>
    <property type="project" value="InterPro"/>
</dbReference>
<feature type="compositionally biased region" description="Low complexity" evidence="1">
    <location>
        <begin position="2066"/>
        <end position="2076"/>
    </location>
</feature>
<feature type="region of interest" description="Disordered" evidence="1">
    <location>
        <begin position="1135"/>
        <end position="1190"/>
    </location>
</feature>
<feature type="compositionally biased region" description="Polar residues" evidence="1">
    <location>
        <begin position="1491"/>
        <end position="1504"/>
    </location>
</feature>
<feature type="region of interest" description="Disordered" evidence="1">
    <location>
        <begin position="1450"/>
        <end position="1508"/>
    </location>
</feature>
<feature type="compositionally biased region" description="Polar residues" evidence="1">
    <location>
        <begin position="1451"/>
        <end position="1481"/>
    </location>
</feature>
<feature type="compositionally biased region" description="Basic and acidic residues" evidence="1">
    <location>
        <begin position="1913"/>
        <end position="1926"/>
    </location>
</feature>
<feature type="region of interest" description="Disordered" evidence="1">
    <location>
        <begin position="1774"/>
        <end position="1817"/>
    </location>
</feature>
<feature type="compositionally biased region" description="Polar residues" evidence="1">
    <location>
        <begin position="1174"/>
        <end position="1187"/>
    </location>
</feature>
<feature type="region of interest" description="Disordered" evidence="1">
    <location>
        <begin position="1555"/>
        <end position="1586"/>
    </location>
</feature>
<accession>A0A5B0S9H3</accession>
<feature type="compositionally biased region" description="Basic and acidic residues" evidence="1">
    <location>
        <begin position="1774"/>
        <end position="1787"/>
    </location>
</feature>
<organism evidence="2 3">
    <name type="scientific">Puccinia graminis f. sp. tritici</name>
    <dbReference type="NCBI Taxonomy" id="56615"/>
    <lineage>
        <taxon>Eukaryota</taxon>
        <taxon>Fungi</taxon>
        <taxon>Dikarya</taxon>
        <taxon>Basidiomycota</taxon>
        <taxon>Pucciniomycotina</taxon>
        <taxon>Pucciniomycetes</taxon>
        <taxon>Pucciniales</taxon>
        <taxon>Pucciniaceae</taxon>
        <taxon>Puccinia</taxon>
    </lineage>
</organism>
<protein>
    <submittedName>
        <fullName evidence="2">Inner nuclear membrane protein enriched at telomere/subtelomere region</fullName>
    </submittedName>
</protein>
<evidence type="ECO:0000313" key="2">
    <source>
        <dbReference type="EMBL" id="KAA1134578.1"/>
    </source>
</evidence>
<sequence>MQSTYPEDTPMWMLPDFDPRSVRASQLREIMLHANISHGCTKWQPLVNLFNAKALLEAHCNAKASCEGIFDMRTGRYLTDDTSQQPPVASSNNNPRLDPVEQVDPSREAAAGPPATSCPFERRVSGLKIDELRELYHDLTSRQMTLPTKLLKNELKEMVIDKLKSGWYQFIKSTCHNSCLLSQLVQPPLQRSWHARGQRNRWIPSMGQPKYHLPLSTSHPFDIRESEPPWVAHLQVLLPSQRSKPATPDGPTKSRSKGSPKDAKPPSPRLEGKLSQGGSEPRRSARLNSQQDHRSNTSPKALETPSPLGGKGKRSVTKAPAGDHPPKRLPSTTGDGKRSKARRGASTPNPPRNPSNPPRNQVEIDSSTSEANSSEDEPASPTSRRKYSPNQAKAASRAHDSPDSDTSESKRIKEIANAPLSSESESDAGAHALPPSSTASPPISKQGSPTGRLSPDTRSPGNRVPARDVFKVTTLPGKCAPMLPPGHQCDGVFDPTTMKNVVFLDTFSPLSPSAPQREPSPPMAERQAPQALVGDTSEDPVSTKSSGSFNAELIGELESIDPTTGWLPVLAKSSAADADSGVSGHPPAGLNIIYKPLLSSEVYEQPLIDLTSDPSMFSIRTEAHGLSMNITPRATTSSTAHLLPATSTVGEGIKLDASTAPLFQEDDLSAVDPTAAKALAKETKSAAPEVTQNPASLLSPADHSLAGPIASSDPLVSPPNFKSRLPWEKESSSSFKFLPLLPISNSSTEPFRFSPASHEPSPLTNTLAAVQPTHTQAVGKATRPTVHTDVPCPASSYPTNSSNAKSADRGAYSSPMPATPSYENSKRQTAFAEITAQPRSSLAEQSTLITAALDVIPVSSTVTNSPDALSMAVTPVKFFEHCQSFSFLPPIEDTLTKQPDGPAVTPPEKAPSTVDLMPAIIALPAKLVSEPPKEAVVTTPSDTPLTTDPSPITAHFLAVESVAEQPEGPAITPVLSTPAMVDHSPDAAHSLTNECTVEQAGYPSVTPADETSLTTDPLPVTDDSWAAVSSAEQLRKPTATLTAESQEMMAPIVNPWANGHIAESIFEVPVESAITFADEICSTAQLSPVTVDSFAVECVFEQQEEPAITPASTTHSTGDTPLCAAQILAEEATVDQTGDLSLTPVDKTSSTADPSPVTADSSPTVPIVEDSQDGLPNNSAETPSTVDTLPGTANCVADELIIEGLDDSAVTSADEICSSAVPSPVIAHFLEVESVVDQPEEEDPPTIHATLPVTPPLPWLTASDPSPARFDLNQSTVESPGPDHLSAGTVDPSPVTADFPAAESIMDNPAGPPATPTGDLPPTANPLPATPDAMTNELDFKRPEGRPVTPIDETTTTVAAPLPATSDSLAADWANGHIAESIFEVPVESAVTFADEICSTAQLSPVTVDSFAVECVFEQQEEPAITPASTTHSTGDTPLSAAQILAEEATVDQTGDLSLTPVDRTSSTADPSPVTTDSSPTVPIVEDSQDGLPNNSAETPSTVDTLPGTANCVADEFIIEGLDDSAVTSADEIGPTPVPSPIPAHFLDVESVVDQPGEEHPTTHAAQGTIESPGPDHLSAGTVDPSPVTADFPAAESIMDDPAGPPATPTGDLPPIADPLQATLDSMTNEIDFERPEQRPVTPTDERTTTVAAPLPATPDSLATDPIAGQPEEEDPPTTHATLPVTPPLPWLTTSDPSPARFDLNQSTVESPGPDHLSTGTIDPSPVTADFPAAESNMDDPEGPPATPTGDLPPIADLLQATPDSMTNEIDFERPVERPMTPTDERTTTVAAPLPATPDSLASDPIAGQPEEEDPPMSHATLPLTPTLTLFNASDPSLARLYVDETAGESHVQDQLSEWTIGRSPVTADFPAAESNMDDPEGPPATPTGDLPPIADLLQATPDSMTNEIDFERLDERPVTPTDERTTTVAAPLPATPDSLASDPIAGQPEEEDPPMTHATLPLTPTLTLLNASDPSLARLYVDETAGESHAQDQLSEWTIGRSPVTADFPAAESNMDDPEGPPATPTGDLPPIANLLQATPDSMTNEIDFERPVERPVTPTDERTTTVAAPLPATPDSLATDPIAGQPDGGSPVTADSLVRASVVVQPPVEQAIDHWFVLAPQSEQAPSETNPHCTVLMSNNDLGYPLNLNVYPPVYPHLQEMLYAPPFFNQVIKAPWAETLEPDLLEGLVNCWVVAASTTI</sequence>
<feature type="region of interest" description="Disordered" evidence="1">
    <location>
        <begin position="80"/>
        <end position="117"/>
    </location>
</feature>
<dbReference type="GO" id="GO:0071763">
    <property type="term" value="P:nuclear membrane organization"/>
    <property type="evidence" value="ECO:0007669"/>
    <property type="project" value="TreeGrafter"/>
</dbReference>
<dbReference type="PANTHER" id="PTHR47808:SF2">
    <property type="entry name" value="LEM DOMAIN-CONTAINING PROTEIN 2"/>
    <property type="match status" value="1"/>
</dbReference>
<feature type="region of interest" description="Disordered" evidence="1">
    <location>
        <begin position="2008"/>
        <end position="2093"/>
    </location>
</feature>
<dbReference type="GO" id="GO:0034399">
    <property type="term" value="C:nuclear periphery"/>
    <property type="evidence" value="ECO:0007669"/>
    <property type="project" value="TreeGrafter"/>
</dbReference>
<feature type="compositionally biased region" description="Polar residues" evidence="1">
    <location>
        <begin position="2037"/>
        <end position="2046"/>
    </location>
</feature>
<feature type="region of interest" description="Disordered" evidence="1">
    <location>
        <begin position="239"/>
        <end position="469"/>
    </location>
</feature>
<dbReference type="InterPro" id="IPR044780">
    <property type="entry name" value="Heh2/Src1"/>
</dbReference>
<feature type="compositionally biased region" description="Low complexity" evidence="1">
    <location>
        <begin position="1649"/>
        <end position="1659"/>
    </location>
</feature>
<feature type="compositionally biased region" description="Polar residues" evidence="1">
    <location>
        <begin position="796"/>
        <end position="805"/>
    </location>
</feature>
<evidence type="ECO:0000313" key="3">
    <source>
        <dbReference type="Proteomes" id="UP000325313"/>
    </source>
</evidence>
<dbReference type="PANTHER" id="PTHR47808">
    <property type="entry name" value="INNER NUCLEAR MEMBRANE PROTEIN HEH2-RELATED"/>
    <property type="match status" value="1"/>
</dbReference>
<reference evidence="2 3" key="1">
    <citation type="submission" date="2019-05" db="EMBL/GenBank/DDBJ databases">
        <title>Emergence of the Ug99 lineage of the wheat stem rust pathogen through somatic hybridization.</title>
        <authorList>
            <person name="Li F."/>
            <person name="Upadhyaya N.M."/>
            <person name="Sperschneider J."/>
            <person name="Matny O."/>
            <person name="Nguyen-Phuc H."/>
            <person name="Mago R."/>
            <person name="Raley C."/>
            <person name="Miller M.E."/>
            <person name="Silverstein K.A.T."/>
            <person name="Henningsen E."/>
            <person name="Hirsch C.D."/>
            <person name="Visser B."/>
            <person name="Pretorius Z.A."/>
            <person name="Steffenson B.J."/>
            <person name="Schwessinger B."/>
            <person name="Dodds P.N."/>
            <person name="Figueroa M."/>
        </authorList>
    </citation>
    <scope>NUCLEOTIDE SEQUENCE [LARGE SCALE GENOMIC DNA]</scope>
    <source>
        <strain evidence="2 3">Ug99</strain>
    </source>
</reference>
<dbReference type="GO" id="GO:0005637">
    <property type="term" value="C:nuclear inner membrane"/>
    <property type="evidence" value="ECO:0007669"/>
    <property type="project" value="InterPro"/>
</dbReference>
<comment type="caution">
    <text evidence="2">The sequence shown here is derived from an EMBL/GenBank/DDBJ whole genome shotgun (WGS) entry which is preliminary data.</text>
</comment>
<dbReference type="Proteomes" id="UP000325313">
    <property type="component" value="Unassembled WGS sequence"/>
</dbReference>
<feature type="region of interest" description="Disordered" evidence="1">
    <location>
        <begin position="1631"/>
        <end position="1758"/>
    </location>
</feature>
<name>A0A5B0S9H3_PUCGR</name>
<proteinExistence type="predicted"/>
<feature type="compositionally biased region" description="Basic and acidic residues" evidence="1">
    <location>
        <begin position="1632"/>
        <end position="1648"/>
    </location>
</feature>
<feature type="compositionally biased region" description="Polar residues" evidence="1">
    <location>
        <begin position="435"/>
        <end position="460"/>
    </location>
</feature>
<gene>
    <name evidence="2" type="primary">SRC1_1</name>
    <name evidence="2" type="ORF">PGTUg99_004445</name>
</gene>
<feature type="compositionally biased region" description="Basic and acidic residues" evidence="1">
    <location>
        <begin position="397"/>
        <end position="414"/>
    </location>
</feature>
<feature type="compositionally biased region" description="Polar residues" evidence="1">
    <location>
        <begin position="1135"/>
        <end position="1164"/>
    </location>
</feature>
<evidence type="ECO:0000256" key="1">
    <source>
        <dbReference type="SAM" id="MobiDB-lite"/>
    </source>
</evidence>
<feature type="compositionally biased region" description="Pro residues" evidence="1">
    <location>
        <begin position="348"/>
        <end position="357"/>
    </location>
</feature>
<dbReference type="GO" id="GO:0005783">
    <property type="term" value="C:endoplasmic reticulum"/>
    <property type="evidence" value="ECO:0007669"/>
    <property type="project" value="TreeGrafter"/>
</dbReference>
<feature type="region of interest" description="Disordered" evidence="1">
    <location>
        <begin position="777"/>
        <end position="824"/>
    </location>
</feature>
<feature type="compositionally biased region" description="Low complexity" evidence="1">
    <location>
        <begin position="1927"/>
        <end position="1937"/>
    </location>
</feature>
<feature type="region of interest" description="Disordered" evidence="1">
    <location>
        <begin position="1869"/>
        <end position="1892"/>
    </location>
</feature>
<feature type="compositionally biased region" description="Low complexity" evidence="1">
    <location>
        <begin position="1788"/>
        <end position="1798"/>
    </location>
</feature>
<feature type="compositionally biased region" description="Polar residues" evidence="1">
    <location>
        <begin position="363"/>
        <end position="372"/>
    </location>
</feature>
<feature type="region of interest" description="Disordered" evidence="1">
    <location>
        <begin position="1260"/>
        <end position="1324"/>
    </location>
</feature>